<dbReference type="EMBL" id="KZ613978">
    <property type="protein sequence ID" value="PMD29070.1"/>
    <property type="molecule type" value="Genomic_DNA"/>
</dbReference>
<dbReference type="Proteomes" id="UP000235786">
    <property type="component" value="Unassembled WGS sequence"/>
</dbReference>
<reference evidence="3 4" key="1">
    <citation type="submission" date="2016-04" db="EMBL/GenBank/DDBJ databases">
        <title>A degradative enzymes factory behind the ericoid mycorrhizal symbiosis.</title>
        <authorList>
            <consortium name="DOE Joint Genome Institute"/>
            <person name="Martino E."/>
            <person name="Morin E."/>
            <person name="Grelet G."/>
            <person name="Kuo A."/>
            <person name="Kohler A."/>
            <person name="Daghino S."/>
            <person name="Barry K."/>
            <person name="Choi C."/>
            <person name="Cichocki N."/>
            <person name="Clum A."/>
            <person name="Copeland A."/>
            <person name="Hainaut M."/>
            <person name="Haridas S."/>
            <person name="Labutti K."/>
            <person name="Lindquist E."/>
            <person name="Lipzen A."/>
            <person name="Khouja H.-R."/>
            <person name="Murat C."/>
            <person name="Ohm R."/>
            <person name="Olson A."/>
            <person name="Spatafora J."/>
            <person name="Veneault-Fourrey C."/>
            <person name="Henrissat B."/>
            <person name="Grigoriev I."/>
            <person name="Martin F."/>
            <person name="Perotto S."/>
        </authorList>
    </citation>
    <scope>NUCLEOTIDE SEQUENCE [LARGE SCALE GENOMIC DNA]</scope>
    <source>
        <strain evidence="3 4">F</strain>
    </source>
</reference>
<feature type="transmembrane region" description="Helical" evidence="2">
    <location>
        <begin position="121"/>
        <end position="147"/>
    </location>
</feature>
<evidence type="ECO:0000313" key="3">
    <source>
        <dbReference type="EMBL" id="PMD29070.1"/>
    </source>
</evidence>
<keyword evidence="2" id="KW-0812">Transmembrane</keyword>
<keyword evidence="2" id="KW-0472">Membrane</keyword>
<sequence>MHQFLPHPRATRSTALPQISPRHLNHGPLFSPTAITAISKTQISHFHKAFCSSTSRWEKQRNPEPIKPSFIAEAKVAAEAQRRQSQREGQELQRAEKNKVSGTEGAGEQARAQAELKEGQAVWLGIVGRAVFNIVVGTIGFIAILIVEMFL</sequence>
<evidence type="ECO:0000313" key="4">
    <source>
        <dbReference type="Proteomes" id="UP000235786"/>
    </source>
</evidence>
<evidence type="ECO:0000256" key="2">
    <source>
        <dbReference type="SAM" id="Phobius"/>
    </source>
</evidence>
<keyword evidence="4" id="KW-1185">Reference proteome</keyword>
<protein>
    <submittedName>
        <fullName evidence="3">Uncharacterized protein</fullName>
    </submittedName>
</protein>
<feature type="compositionally biased region" description="Basic and acidic residues" evidence="1">
    <location>
        <begin position="80"/>
        <end position="99"/>
    </location>
</feature>
<proteinExistence type="predicted"/>
<keyword evidence="2" id="KW-1133">Transmembrane helix</keyword>
<feature type="region of interest" description="Disordered" evidence="1">
    <location>
        <begin position="77"/>
        <end position="112"/>
    </location>
</feature>
<organism evidence="3 4">
    <name type="scientific">Hyaloscypha variabilis (strain UAMH 11265 / GT02V1 / F)</name>
    <name type="common">Meliniomyces variabilis</name>
    <dbReference type="NCBI Taxonomy" id="1149755"/>
    <lineage>
        <taxon>Eukaryota</taxon>
        <taxon>Fungi</taxon>
        <taxon>Dikarya</taxon>
        <taxon>Ascomycota</taxon>
        <taxon>Pezizomycotina</taxon>
        <taxon>Leotiomycetes</taxon>
        <taxon>Helotiales</taxon>
        <taxon>Hyaloscyphaceae</taxon>
        <taxon>Hyaloscypha</taxon>
        <taxon>Hyaloscypha variabilis</taxon>
    </lineage>
</organism>
<gene>
    <name evidence="3" type="ORF">L207DRAFT_521183</name>
</gene>
<accession>A0A2J6QS39</accession>
<evidence type="ECO:0000256" key="1">
    <source>
        <dbReference type="SAM" id="MobiDB-lite"/>
    </source>
</evidence>
<dbReference type="AlphaFoldDB" id="A0A2J6QS39"/>
<name>A0A2J6QS39_HYAVF</name>
<feature type="region of interest" description="Disordered" evidence="1">
    <location>
        <begin position="1"/>
        <end position="24"/>
    </location>
</feature>